<organism evidence="2 3">
    <name type="scientific">Stieleria varia</name>
    <dbReference type="NCBI Taxonomy" id="2528005"/>
    <lineage>
        <taxon>Bacteria</taxon>
        <taxon>Pseudomonadati</taxon>
        <taxon>Planctomycetota</taxon>
        <taxon>Planctomycetia</taxon>
        <taxon>Pirellulales</taxon>
        <taxon>Pirellulaceae</taxon>
        <taxon>Stieleria</taxon>
    </lineage>
</organism>
<dbReference type="RefSeq" id="WP_146520211.1">
    <property type="nucleotide sequence ID" value="NZ_CP151726.1"/>
</dbReference>
<name>A0A5C6B334_9BACT</name>
<gene>
    <name evidence="2" type="ORF">Pla52n_29190</name>
</gene>
<accession>A0A5C6B334</accession>
<feature type="compositionally biased region" description="Low complexity" evidence="1">
    <location>
        <begin position="59"/>
        <end position="74"/>
    </location>
</feature>
<dbReference type="AlphaFoldDB" id="A0A5C6B334"/>
<feature type="compositionally biased region" description="Basic and acidic residues" evidence="1">
    <location>
        <begin position="164"/>
        <end position="174"/>
    </location>
</feature>
<feature type="compositionally biased region" description="Low complexity" evidence="1">
    <location>
        <begin position="108"/>
        <end position="121"/>
    </location>
</feature>
<dbReference type="OrthoDB" id="284677at2"/>
<dbReference type="Proteomes" id="UP000320176">
    <property type="component" value="Unassembled WGS sequence"/>
</dbReference>
<comment type="caution">
    <text evidence="2">The sequence shown here is derived from an EMBL/GenBank/DDBJ whole genome shotgun (WGS) entry which is preliminary data.</text>
</comment>
<sequence>MNQPLSPSDTADRQSPKFGKKSIGSLLLVGLVSVYALARPTINQRFGLNLPALTQASSDSANADQTNANQAASTKQRSTTNTADTDSKFAPSTQTTSQNSKNGSTNGSPSEATASDSSATTSEKKNPGAKRGPLADRMRPNGGTGSSSSKSAGVQKATADPEQDEKGSAKRSSETDDAELTYGLLREVRPKYFLSPAGLQYTPGSAEGHRLEHVKRHTVDDPSRTIHGVFDGGMEGAVKTIDRAYVKAKEGTRTTVEKDGSRTIYTVDMGGRIGYQGGREGNRRRKPMARRVKLVLEGNLVITAYPL</sequence>
<feature type="compositionally biased region" description="Polar residues" evidence="1">
    <location>
        <begin position="75"/>
        <end position="107"/>
    </location>
</feature>
<evidence type="ECO:0000313" key="3">
    <source>
        <dbReference type="Proteomes" id="UP000320176"/>
    </source>
</evidence>
<keyword evidence="3" id="KW-1185">Reference proteome</keyword>
<proteinExistence type="predicted"/>
<reference evidence="2 3" key="1">
    <citation type="submission" date="2019-02" db="EMBL/GenBank/DDBJ databases">
        <title>Deep-cultivation of Planctomycetes and their phenomic and genomic characterization uncovers novel biology.</title>
        <authorList>
            <person name="Wiegand S."/>
            <person name="Jogler M."/>
            <person name="Boedeker C."/>
            <person name="Pinto D."/>
            <person name="Vollmers J."/>
            <person name="Rivas-Marin E."/>
            <person name="Kohn T."/>
            <person name="Peeters S.H."/>
            <person name="Heuer A."/>
            <person name="Rast P."/>
            <person name="Oberbeckmann S."/>
            <person name="Bunk B."/>
            <person name="Jeske O."/>
            <person name="Meyerdierks A."/>
            <person name="Storesund J.E."/>
            <person name="Kallscheuer N."/>
            <person name="Luecker S."/>
            <person name="Lage O.M."/>
            <person name="Pohl T."/>
            <person name="Merkel B.J."/>
            <person name="Hornburger P."/>
            <person name="Mueller R.-W."/>
            <person name="Bruemmer F."/>
            <person name="Labrenz M."/>
            <person name="Spormann A.M."/>
            <person name="Op Den Camp H."/>
            <person name="Overmann J."/>
            <person name="Amann R."/>
            <person name="Jetten M.S.M."/>
            <person name="Mascher T."/>
            <person name="Medema M.H."/>
            <person name="Devos D.P."/>
            <person name="Kaster A.-K."/>
            <person name="Ovreas L."/>
            <person name="Rohde M."/>
            <person name="Galperin M.Y."/>
            <person name="Jogler C."/>
        </authorList>
    </citation>
    <scope>NUCLEOTIDE SEQUENCE [LARGE SCALE GENOMIC DNA]</scope>
    <source>
        <strain evidence="2 3">Pla52n</strain>
    </source>
</reference>
<evidence type="ECO:0000313" key="2">
    <source>
        <dbReference type="EMBL" id="TWU04874.1"/>
    </source>
</evidence>
<protein>
    <submittedName>
        <fullName evidence="2">Uncharacterized protein</fullName>
    </submittedName>
</protein>
<evidence type="ECO:0000256" key="1">
    <source>
        <dbReference type="SAM" id="MobiDB-lite"/>
    </source>
</evidence>
<feature type="region of interest" description="Disordered" evidence="1">
    <location>
        <begin position="59"/>
        <end position="178"/>
    </location>
</feature>
<dbReference type="EMBL" id="SJPN01000003">
    <property type="protein sequence ID" value="TWU04874.1"/>
    <property type="molecule type" value="Genomic_DNA"/>
</dbReference>